<dbReference type="EMBL" id="CP045503">
    <property type="protein sequence ID" value="QPG57673.1"/>
    <property type="molecule type" value="Genomic_DNA"/>
</dbReference>
<keyword evidence="2" id="KW-1185">Reference proteome</keyword>
<proteinExistence type="predicted"/>
<evidence type="ECO:0008006" key="3">
    <source>
        <dbReference type="Google" id="ProtNLM"/>
    </source>
</evidence>
<reference evidence="1" key="1">
    <citation type="submission" date="2021-07" db="EMBL/GenBank/DDBJ databases">
        <title>Shewanella sp. YLB-07 whole genome sequence.</title>
        <authorList>
            <person name="Yu L."/>
        </authorList>
    </citation>
    <scope>NUCLEOTIDE SEQUENCE</scope>
    <source>
        <strain evidence="1">YLB-08</strain>
    </source>
</reference>
<dbReference type="RefSeq" id="WP_142870492.1">
    <property type="nucleotide sequence ID" value="NZ_CP045503.2"/>
</dbReference>
<evidence type="ECO:0000313" key="1">
    <source>
        <dbReference type="EMBL" id="QPG57673.1"/>
    </source>
</evidence>
<dbReference type="Proteomes" id="UP000316416">
    <property type="component" value="Chromosome"/>
</dbReference>
<accession>A0ABX6V4W4</accession>
<evidence type="ECO:0000313" key="2">
    <source>
        <dbReference type="Proteomes" id="UP000316416"/>
    </source>
</evidence>
<gene>
    <name evidence="1" type="ORF">FM038_009625</name>
</gene>
<sequence length="425" mass="49371">MNYQEIPFDILKKNKSPKIWDDYILEKYKCTNRFSDIKEGHKLLDELTIVHAYKEIAKTLYASGIEPNLIHQFHEYSTVIGSTGEALIELLIPDKELPVNNDGFDINFKGNYIEIKSTLVDKVSMSSSQYNTSDYLLIIKFHKGNGKFNCAWLAPMLIVKAYKNTRKPDSKQLATVNTERSTWVRGLKITLPRIRRFFINQDKILSTFKPCKKCYSTIVQSDNSINFRAMTEPCNTCAWEERYIYFTKGTPYSEVKENLFINKRQQTRKKIQQPHIRPSFLLSELNGQIFIDRSCLIRAIFNKDRIGLYFGRHSVVKTTGCTKGTVVYPFNELYDYMLEFLNINEQINEFHILYKSNGKIDFLVRTGMAPVKPGFIEESFLPEELPKPLRKALTLSQDVLYTLNDGTQKENNELYKKLMAITVAE</sequence>
<organism evidence="1 2">
    <name type="scientific">Shewanella eurypsychrophilus</name>
    <dbReference type="NCBI Taxonomy" id="2593656"/>
    <lineage>
        <taxon>Bacteria</taxon>
        <taxon>Pseudomonadati</taxon>
        <taxon>Pseudomonadota</taxon>
        <taxon>Gammaproteobacteria</taxon>
        <taxon>Alteromonadales</taxon>
        <taxon>Shewanellaceae</taxon>
        <taxon>Shewanella</taxon>
    </lineage>
</organism>
<name>A0ABX6V4W4_9GAMM</name>
<protein>
    <recommendedName>
        <fullName evidence="3">Restriction endonuclease</fullName>
    </recommendedName>
</protein>